<evidence type="ECO:0000313" key="2">
    <source>
        <dbReference type="Proteomes" id="UP001177003"/>
    </source>
</evidence>
<dbReference type="EMBL" id="OX465084">
    <property type="protein sequence ID" value="CAI9296127.1"/>
    <property type="molecule type" value="Genomic_DNA"/>
</dbReference>
<gene>
    <name evidence="1" type="ORF">LSALG_LOCUS35020</name>
</gene>
<sequence>MTISFTPKSTFCNKIPPFDKQNFSTCKSKAMKALEFVDFDMLDVISKFPIVVMPKSSNDGASGSKLKGKYVLGYTKKEKRMLNLNVKARIAIRNPLPFLYIGWFKNAQLLKR</sequence>
<accession>A0AA36EHS0</accession>
<proteinExistence type="predicted"/>
<keyword evidence="2" id="KW-1185">Reference proteome</keyword>
<protein>
    <submittedName>
        <fullName evidence="1">Uncharacterized protein</fullName>
    </submittedName>
</protein>
<name>A0AA36EHS0_LACSI</name>
<evidence type="ECO:0000313" key="1">
    <source>
        <dbReference type="EMBL" id="CAI9296127.1"/>
    </source>
</evidence>
<dbReference type="Proteomes" id="UP001177003">
    <property type="component" value="Chromosome 8"/>
</dbReference>
<organism evidence="1 2">
    <name type="scientific">Lactuca saligna</name>
    <name type="common">Willowleaf lettuce</name>
    <dbReference type="NCBI Taxonomy" id="75948"/>
    <lineage>
        <taxon>Eukaryota</taxon>
        <taxon>Viridiplantae</taxon>
        <taxon>Streptophyta</taxon>
        <taxon>Embryophyta</taxon>
        <taxon>Tracheophyta</taxon>
        <taxon>Spermatophyta</taxon>
        <taxon>Magnoliopsida</taxon>
        <taxon>eudicotyledons</taxon>
        <taxon>Gunneridae</taxon>
        <taxon>Pentapetalae</taxon>
        <taxon>asterids</taxon>
        <taxon>campanulids</taxon>
        <taxon>Asterales</taxon>
        <taxon>Asteraceae</taxon>
        <taxon>Cichorioideae</taxon>
        <taxon>Cichorieae</taxon>
        <taxon>Lactucinae</taxon>
        <taxon>Lactuca</taxon>
    </lineage>
</organism>
<reference evidence="1" key="1">
    <citation type="submission" date="2023-04" db="EMBL/GenBank/DDBJ databases">
        <authorList>
            <person name="Vijverberg K."/>
            <person name="Xiong W."/>
            <person name="Schranz E."/>
        </authorList>
    </citation>
    <scope>NUCLEOTIDE SEQUENCE</scope>
</reference>
<dbReference type="AlphaFoldDB" id="A0AA36EHS0"/>